<dbReference type="InterPro" id="IPR035516">
    <property type="entry name" value="Gyrase/topoIV_suA_C"/>
</dbReference>
<sequence>MVDSTQEILPVSIEDELKQSYLDYAMSVIVGRALPDVRDGLKPVHRRVLFAMTELNNDWNKPYKKSARIVGDVIGKYHPHGDSAVYDTIVRMAQPFSLRYMLVDGQGNFGSIDGDSAAAMRYTEIRMRKIAHDLLADLDKETVDFVPNYDGTEMIPAVLPTRVPNLLINGSSGIAVGMATNIPPHNLTEVVSACLALIDNPEMDVDELMQHIPGPDFPTGAIINGRAGIVQAYRTGRGRIYVRAKTEIISNEKTGKDTILIHEVPYQVNKARMIEKIAELVKDKKIEGITELRDESDKDGLRVVIELRRGELGEVVLNNLYAQTQLQSVFGINMVALVDGQPKILNLKQIIEAFVRHRREVVTRRTVYLLRKARERGHVLEGLAIALANIDPVIELIKASPNSAAAREQLVARSWAPGEVTSMLERAGSDACRPDELEEEYGLRDGQYYLSPVQAQAILELRLHRLTGLEHEKLIQEYQEKLVEIAAYLEILSDSDRLKQVIREELQSIVEEYGDERRTEITDSAHDLTVEDLITEEDRVVTISHGGYAKTQPLSDYQAQRRGGMGKSATAVKDEDFVEHLLIASTHDTILCFTNVGKVYWLKVFQIPVAGRGSRGRPMVNLLPLDEGERVTSILPVAEYTEGHFIFMATANGTVKKTALTDFKRQRSVGLRALELDEGDVLVGTATTDGEQDVMLFSSSGKAVRFKESDVRAMGRTARGVRGIRMSEEHSMISLIIPGADGKVLTVSENGYGKRTEVSDFPTKGRGNQGVIAMQASDRNGTLVGAVQVFSGDELMLISDQGTMVRTRAEEISILSRNTQGVRVIKLKTGENLVGLERIEEPEDEPDFDDDGSTADAE</sequence>
<dbReference type="HAMAP" id="MF_01897">
    <property type="entry name" value="GyrA"/>
    <property type="match status" value="1"/>
</dbReference>
<evidence type="ECO:0000256" key="5">
    <source>
        <dbReference type="ARBA" id="ARBA00023029"/>
    </source>
</evidence>
<dbReference type="InterPro" id="IPR002205">
    <property type="entry name" value="Topo_IIA_dom_A"/>
</dbReference>
<dbReference type="CDD" id="cd00187">
    <property type="entry name" value="TOP4c"/>
    <property type="match status" value="1"/>
</dbReference>
<dbReference type="InterPro" id="IPR050220">
    <property type="entry name" value="Type_II_DNA_Topoisomerases"/>
</dbReference>
<feature type="region of interest" description="Disordered" evidence="10">
    <location>
        <begin position="836"/>
        <end position="858"/>
    </location>
</feature>
<dbReference type="InterPro" id="IPR005743">
    <property type="entry name" value="GyrA"/>
</dbReference>
<dbReference type="Gene3D" id="3.30.1360.40">
    <property type="match status" value="1"/>
</dbReference>
<evidence type="ECO:0000256" key="7">
    <source>
        <dbReference type="ARBA" id="ARBA00023235"/>
    </source>
</evidence>
<comment type="function">
    <text evidence="8">A type II topoisomerase that negatively supercoils closed circular double-stranded (ds) DNA in an ATP-dependent manner to modulate DNA topology and maintain chromosomes in an underwound state. Negative supercoiling favors strand separation, and DNA replication, transcription, recombination and repair, all of which involve strand separation. Also able to catalyze the interconversion of other topological isomers of dsDNA rings, including catenanes and knotted rings. Type II topoisomerases break and join 2 DNA strands simultaneously in an ATP-dependent manner.</text>
</comment>
<dbReference type="EC" id="5.6.2.2" evidence="8"/>
<comment type="subcellular location">
    <subcellularLocation>
        <location evidence="8">Cytoplasm</location>
    </subcellularLocation>
</comment>
<evidence type="ECO:0000313" key="13">
    <source>
        <dbReference type="Proteomes" id="UP001143362"/>
    </source>
</evidence>
<dbReference type="InterPro" id="IPR013757">
    <property type="entry name" value="Topo_IIA_A_a_sf"/>
</dbReference>
<dbReference type="Pfam" id="PF03989">
    <property type="entry name" value="DNA_gyraseA_C"/>
    <property type="match status" value="6"/>
</dbReference>
<dbReference type="Gene3D" id="3.90.199.10">
    <property type="entry name" value="Topoisomerase II, domain 5"/>
    <property type="match status" value="1"/>
</dbReference>
<protein>
    <recommendedName>
        <fullName evidence="8">DNA gyrase subunit A</fullName>
        <ecNumber evidence="8">5.6.2.2</ecNumber>
    </recommendedName>
</protein>
<dbReference type="NCBIfam" id="TIGR01063">
    <property type="entry name" value="gyrA"/>
    <property type="match status" value="1"/>
</dbReference>
<dbReference type="GO" id="GO:0003918">
    <property type="term" value="F:DNA topoisomerase type II (double strand cut, ATP-hydrolyzing) activity"/>
    <property type="evidence" value="ECO:0007669"/>
    <property type="project" value="UniProtKB-EC"/>
</dbReference>
<dbReference type="InterPro" id="IPR013760">
    <property type="entry name" value="Topo_IIA-like_dom_sf"/>
</dbReference>
<keyword evidence="3 8" id="KW-0547">Nucleotide-binding</keyword>
<accession>A0ABT3THF5</accession>
<reference evidence="12" key="1">
    <citation type="submission" date="2019-02" db="EMBL/GenBank/DDBJ databases">
        <authorList>
            <person name="Li S.-H."/>
        </authorList>
    </citation>
    <scope>NUCLEOTIDE SEQUENCE</scope>
    <source>
        <strain evidence="12">IMCC14734</strain>
    </source>
</reference>
<evidence type="ECO:0000256" key="9">
    <source>
        <dbReference type="PROSITE-ProRule" id="PRU01384"/>
    </source>
</evidence>
<dbReference type="InterPro" id="IPR013758">
    <property type="entry name" value="Topo_IIA_A/C_ab"/>
</dbReference>
<name>A0ABT3THF5_9GAMM</name>
<keyword evidence="5 8" id="KW-0799">Topoisomerase</keyword>
<dbReference type="SUPFAM" id="SSF56719">
    <property type="entry name" value="Type II DNA topoisomerase"/>
    <property type="match status" value="1"/>
</dbReference>
<keyword evidence="13" id="KW-1185">Reference proteome</keyword>
<evidence type="ECO:0000256" key="4">
    <source>
        <dbReference type="ARBA" id="ARBA00022840"/>
    </source>
</evidence>
<feature type="domain" description="Topo IIA-type catalytic" evidence="11">
    <location>
        <begin position="34"/>
        <end position="533"/>
    </location>
</feature>
<feature type="active site" description="O-(5'-phospho-DNA)-tyrosine intermediate" evidence="8 9">
    <location>
        <position position="122"/>
    </location>
</feature>
<dbReference type="SMART" id="SM00434">
    <property type="entry name" value="TOP4c"/>
    <property type="match status" value="1"/>
</dbReference>
<gene>
    <name evidence="8 12" type="primary">gyrA</name>
    <name evidence="12" type="ORF">EYC98_09845</name>
</gene>
<dbReference type="Proteomes" id="UP001143362">
    <property type="component" value="Unassembled WGS sequence"/>
</dbReference>
<feature type="compositionally biased region" description="Acidic residues" evidence="10">
    <location>
        <begin position="840"/>
        <end position="858"/>
    </location>
</feature>
<evidence type="ECO:0000256" key="6">
    <source>
        <dbReference type="ARBA" id="ARBA00023125"/>
    </source>
</evidence>
<dbReference type="RefSeq" id="WP_279245173.1">
    <property type="nucleotide sequence ID" value="NZ_SHNN01000002.1"/>
</dbReference>
<dbReference type="EMBL" id="SHNN01000002">
    <property type="protein sequence ID" value="MCX2981166.1"/>
    <property type="molecule type" value="Genomic_DNA"/>
</dbReference>
<dbReference type="PROSITE" id="PS52040">
    <property type="entry name" value="TOPO_IIA"/>
    <property type="match status" value="1"/>
</dbReference>
<dbReference type="InterPro" id="IPR006691">
    <property type="entry name" value="GyrA/parC_rep"/>
</dbReference>
<proteinExistence type="inferred from homology"/>
<dbReference type="Gene3D" id="2.120.10.90">
    <property type="entry name" value="DNA gyrase/topoisomerase IV, subunit A, C-terminal"/>
    <property type="match status" value="1"/>
</dbReference>
<evidence type="ECO:0000256" key="3">
    <source>
        <dbReference type="ARBA" id="ARBA00022741"/>
    </source>
</evidence>
<comment type="miscellaneous">
    <text evidence="8">Few gyrases are as efficient as E.coli at forming negative supercoils. Not all organisms have 2 type II topoisomerases; in organisms with a single type II topoisomerase this enzyme also has to decatenate newly replicated chromosomes.</text>
</comment>
<dbReference type="NCBIfam" id="NF004043">
    <property type="entry name" value="PRK05560.1"/>
    <property type="match status" value="1"/>
</dbReference>
<evidence type="ECO:0000256" key="8">
    <source>
        <dbReference type="HAMAP-Rule" id="MF_01897"/>
    </source>
</evidence>
<comment type="similarity">
    <text evidence="2 8">Belongs to the type II topoisomerase GyrA/ParC subunit family.</text>
</comment>
<comment type="caution">
    <text evidence="12">The sequence shown here is derived from an EMBL/GenBank/DDBJ whole genome shotgun (WGS) entry which is preliminary data.</text>
</comment>
<comment type="caution">
    <text evidence="8">Lacks conserved residue(s) required for the propagation of feature annotation.</text>
</comment>
<evidence type="ECO:0000256" key="1">
    <source>
        <dbReference type="ARBA" id="ARBA00000185"/>
    </source>
</evidence>
<dbReference type="Gene3D" id="1.10.268.10">
    <property type="entry name" value="Topoisomerase, domain 3"/>
    <property type="match status" value="1"/>
</dbReference>
<keyword evidence="4 8" id="KW-0067">ATP-binding</keyword>
<dbReference type="Pfam" id="PF00521">
    <property type="entry name" value="DNA_topoisoIV"/>
    <property type="match status" value="1"/>
</dbReference>
<dbReference type="NCBIfam" id="NF004044">
    <property type="entry name" value="PRK05561.1"/>
    <property type="match status" value="1"/>
</dbReference>
<comment type="subunit">
    <text evidence="8">Heterotetramer, composed of two GyrA and two GyrB chains. In the heterotetramer, GyrA contains the active site tyrosine that forms a transient covalent intermediate with DNA, while GyrB binds cofactors and catalyzes ATP hydrolysis.</text>
</comment>
<dbReference type="PANTHER" id="PTHR43493:SF5">
    <property type="entry name" value="DNA GYRASE SUBUNIT A, CHLOROPLASTIC_MITOCHONDRIAL"/>
    <property type="match status" value="1"/>
</dbReference>
<evidence type="ECO:0000256" key="2">
    <source>
        <dbReference type="ARBA" id="ARBA00008263"/>
    </source>
</evidence>
<keyword evidence="8" id="KW-0963">Cytoplasm</keyword>
<evidence type="ECO:0000259" key="11">
    <source>
        <dbReference type="PROSITE" id="PS52040"/>
    </source>
</evidence>
<dbReference type="SUPFAM" id="SSF101904">
    <property type="entry name" value="GyrA/ParC C-terminal domain-like"/>
    <property type="match status" value="1"/>
</dbReference>
<keyword evidence="6 8" id="KW-0238">DNA-binding</keyword>
<evidence type="ECO:0000313" key="12">
    <source>
        <dbReference type="EMBL" id="MCX2981166.1"/>
    </source>
</evidence>
<dbReference type="PANTHER" id="PTHR43493">
    <property type="entry name" value="DNA GYRASE/TOPOISOMERASE SUBUNIT A"/>
    <property type="match status" value="1"/>
</dbReference>
<organism evidence="12 13">
    <name type="scientific">Candidatus Litorirhabdus singularis</name>
    <dbReference type="NCBI Taxonomy" id="2518993"/>
    <lineage>
        <taxon>Bacteria</taxon>
        <taxon>Pseudomonadati</taxon>
        <taxon>Pseudomonadota</taxon>
        <taxon>Gammaproteobacteria</taxon>
        <taxon>Cellvibrionales</taxon>
        <taxon>Halieaceae</taxon>
        <taxon>Candidatus Litorirhabdus</taxon>
    </lineage>
</organism>
<comment type="catalytic activity">
    <reaction evidence="1 8 9">
        <text>ATP-dependent breakage, passage and rejoining of double-stranded DNA.</text>
        <dbReference type="EC" id="5.6.2.2"/>
    </reaction>
</comment>
<evidence type="ECO:0000256" key="10">
    <source>
        <dbReference type="SAM" id="MobiDB-lite"/>
    </source>
</evidence>
<keyword evidence="7 8" id="KW-0413">Isomerase</keyword>